<accession>A0A1H3XUQ8</accession>
<protein>
    <submittedName>
        <fullName evidence="2">Uncharacterized protein</fullName>
    </submittedName>
</protein>
<dbReference type="EMBL" id="FNRF01000001">
    <property type="protein sequence ID" value="SEA03179.1"/>
    <property type="molecule type" value="Genomic_DNA"/>
</dbReference>
<feature type="transmembrane region" description="Helical" evidence="1">
    <location>
        <begin position="54"/>
        <end position="74"/>
    </location>
</feature>
<evidence type="ECO:0000256" key="1">
    <source>
        <dbReference type="SAM" id="Phobius"/>
    </source>
</evidence>
<keyword evidence="1" id="KW-0472">Membrane</keyword>
<keyword evidence="1" id="KW-0812">Transmembrane</keyword>
<gene>
    <name evidence="2" type="ORF">SAMN05216462_0375</name>
</gene>
<proteinExistence type="predicted"/>
<reference evidence="2 3" key="1">
    <citation type="submission" date="2016-10" db="EMBL/GenBank/DDBJ databases">
        <authorList>
            <person name="de Groot N.N."/>
        </authorList>
    </citation>
    <scope>NUCLEOTIDE SEQUENCE [LARGE SCALE GENOMIC DNA]</scope>
    <source>
        <strain evidence="2 3">D31d</strain>
    </source>
</reference>
<organism evidence="2 3">
    <name type="scientific">Xylanibacter ruminicola</name>
    <name type="common">Prevotella ruminicola</name>
    <dbReference type="NCBI Taxonomy" id="839"/>
    <lineage>
        <taxon>Bacteria</taxon>
        <taxon>Pseudomonadati</taxon>
        <taxon>Bacteroidota</taxon>
        <taxon>Bacteroidia</taxon>
        <taxon>Bacteroidales</taxon>
        <taxon>Prevotellaceae</taxon>
        <taxon>Xylanibacter</taxon>
    </lineage>
</organism>
<evidence type="ECO:0000313" key="3">
    <source>
        <dbReference type="Proteomes" id="UP000182257"/>
    </source>
</evidence>
<keyword evidence="1" id="KW-1133">Transmembrane helix</keyword>
<name>A0A1H3XUQ8_XYLRU</name>
<sequence length="160" mass="18581">MAMRLFRKDKKAKKESRATRCFRILLWRLFVKWKVRERVAKANKWADANRGDTMLITVGCLLFSLIIGAFLTFGTDSDKTDNFMTGVEPVEPMFIGMQQIQNAKAYQVSQVEEMARKGQTLKHELDSLVRMPRKTHDDSLQIVIKYKQLELIVNNLEKGQ</sequence>
<dbReference type="Proteomes" id="UP000182257">
    <property type="component" value="Unassembled WGS sequence"/>
</dbReference>
<evidence type="ECO:0000313" key="2">
    <source>
        <dbReference type="EMBL" id="SEA03179.1"/>
    </source>
</evidence>
<dbReference type="AlphaFoldDB" id="A0A1H3XUQ8"/>